<dbReference type="PROSITE" id="PS00584">
    <property type="entry name" value="PFKB_KINASES_2"/>
    <property type="match status" value="1"/>
</dbReference>
<evidence type="ECO:0000256" key="4">
    <source>
        <dbReference type="ARBA" id="ARBA00022777"/>
    </source>
</evidence>
<organism evidence="10 11">
    <name type="scientific">Dichelobacter nodosus (strain VCS1703A)</name>
    <dbReference type="NCBI Taxonomy" id="246195"/>
    <lineage>
        <taxon>Bacteria</taxon>
        <taxon>Pseudomonadati</taxon>
        <taxon>Pseudomonadota</taxon>
        <taxon>Gammaproteobacteria</taxon>
        <taxon>Cardiobacteriales</taxon>
        <taxon>Cardiobacteriaceae</taxon>
        <taxon>Dichelobacter</taxon>
    </lineage>
</organism>
<dbReference type="GO" id="GO:0016052">
    <property type="term" value="P:carbohydrate catabolic process"/>
    <property type="evidence" value="ECO:0007669"/>
    <property type="project" value="UniProtKB-ARBA"/>
</dbReference>
<evidence type="ECO:0000256" key="7">
    <source>
        <dbReference type="PIRNR" id="PIRNR000535"/>
    </source>
</evidence>
<keyword evidence="5 8" id="KW-0067">ATP-binding</keyword>
<dbReference type="AlphaFoldDB" id="A5EVG1"/>
<comment type="function">
    <text evidence="8">Catalyzes the ATP-dependent phosphorylation of fructose-l-phosphate to fructose-l,6-bisphosphate.</text>
</comment>
<dbReference type="FunFam" id="3.40.1190.20:FF:000001">
    <property type="entry name" value="Phosphofructokinase"/>
    <property type="match status" value="1"/>
</dbReference>
<keyword evidence="2 7" id="KW-0808">Transferase</keyword>
<reference evidence="10 11" key="1">
    <citation type="journal article" date="2007" name="Nat. Biotechnol.">
        <title>Genome sequence and identification of candidate vaccine antigens from the animal pathogen Dichelobacter nodosus.</title>
        <authorList>
            <person name="Myers G.S."/>
            <person name="Parker D."/>
            <person name="Al-Hasani K."/>
            <person name="Kennan R.M."/>
            <person name="Seemann T."/>
            <person name="Ren Q."/>
            <person name="Badger J.H."/>
            <person name="Selengut J.D."/>
            <person name="Deboy R.T."/>
            <person name="Tettelin H."/>
            <person name="Boyce J.D."/>
            <person name="McCarl V.P."/>
            <person name="Han X."/>
            <person name="Nelson W.C."/>
            <person name="Madupu R."/>
            <person name="Mohamoud Y."/>
            <person name="Holley T."/>
            <person name="Fedorova N."/>
            <person name="Khouri H."/>
            <person name="Bottomley S.P."/>
            <person name="Whittington R.J."/>
            <person name="Adler B."/>
            <person name="Songer J.G."/>
            <person name="Rood J.I."/>
            <person name="Paulsen I.T."/>
        </authorList>
    </citation>
    <scope>NUCLEOTIDE SEQUENCE [LARGE SCALE GENOMIC DNA]</scope>
    <source>
        <strain evidence="10 11">VCS1703A</strain>
    </source>
</reference>
<dbReference type="InterPro" id="IPR017583">
    <property type="entry name" value="Tagatose/fructose_Pkinase"/>
</dbReference>
<dbReference type="InterPro" id="IPR022463">
    <property type="entry name" value="1-PFruKinase"/>
</dbReference>
<dbReference type="Pfam" id="PF00294">
    <property type="entry name" value="PfkB"/>
    <property type="match status" value="1"/>
</dbReference>
<evidence type="ECO:0000313" key="10">
    <source>
        <dbReference type="EMBL" id="ABQ13888.1"/>
    </source>
</evidence>
<evidence type="ECO:0000256" key="3">
    <source>
        <dbReference type="ARBA" id="ARBA00022741"/>
    </source>
</evidence>
<dbReference type="CDD" id="cd01164">
    <property type="entry name" value="FruK_PfkB_like"/>
    <property type="match status" value="1"/>
</dbReference>
<evidence type="ECO:0000256" key="1">
    <source>
        <dbReference type="ARBA" id="ARBA00010688"/>
    </source>
</evidence>
<dbReference type="InterPro" id="IPR029056">
    <property type="entry name" value="Ribokinase-like"/>
</dbReference>
<keyword evidence="11" id="KW-1185">Reference proteome</keyword>
<dbReference type="SUPFAM" id="SSF53613">
    <property type="entry name" value="Ribokinase-like"/>
    <property type="match status" value="1"/>
</dbReference>
<dbReference type="HOGENOM" id="CLU_050013_0_2_6"/>
<sequence length="315" mass="34012">MKVVCVTANPAIDVTVHANNWRQGRVNRGQKIEETAGGKALGVAINLQNAGMTAIASGWLGENNEKTFIDTLKKQSVTDAFIRIPAAETRRCIKIIDENTSETTDINMPGIEIPRAAQQNLIDYLDEVVDQQTVLVFGGSLPPNVAEDFYAQMTAKFHARCPFIAVDTSEAALKNVMRSEILPQVIKPNLDELAFLCGRTLRNDPDIVSVGRSFVARGVRLVVISLGARGAWFINETEALHAQPPQVKVVSTVGAGDAMVAGMVRGMILGSSLSDIAKTATAYSAANVQHLGAYLPAAEIVEQLKNQVTIVRFED</sequence>
<comment type="similarity">
    <text evidence="1 7 8">Belongs to the carbohydrate kinase PfkB family.</text>
</comment>
<dbReference type="PANTHER" id="PTHR46566:SF5">
    <property type="entry name" value="1-PHOSPHOFRUCTOKINASE"/>
    <property type="match status" value="1"/>
</dbReference>
<protein>
    <recommendedName>
        <fullName evidence="7">Phosphofructokinase</fullName>
    </recommendedName>
</protein>
<name>A5EVG1_DICNV</name>
<keyword evidence="4 8" id="KW-0418">Kinase</keyword>
<dbReference type="NCBIfam" id="TIGR03168">
    <property type="entry name" value="1-PFK"/>
    <property type="match status" value="1"/>
</dbReference>
<dbReference type="EMBL" id="CP000513">
    <property type="protein sequence ID" value="ABQ13888.1"/>
    <property type="molecule type" value="Genomic_DNA"/>
</dbReference>
<keyword evidence="3 8" id="KW-0547">Nucleotide-binding</keyword>
<dbReference type="STRING" id="246195.DNO_0583"/>
<dbReference type="Gene3D" id="3.40.1190.20">
    <property type="match status" value="1"/>
</dbReference>
<dbReference type="PANTHER" id="PTHR46566">
    <property type="entry name" value="1-PHOSPHOFRUCTOKINASE-RELATED"/>
    <property type="match status" value="1"/>
</dbReference>
<evidence type="ECO:0000259" key="9">
    <source>
        <dbReference type="Pfam" id="PF00294"/>
    </source>
</evidence>
<evidence type="ECO:0000313" key="11">
    <source>
        <dbReference type="Proteomes" id="UP000000248"/>
    </source>
</evidence>
<feature type="domain" description="Carbohydrate kinase PfkB" evidence="9">
    <location>
        <begin position="12"/>
        <end position="296"/>
    </location>
</feature>
<dbReference type="GO" id="GO:0044281">
    <property type="term" value="P:small molecule metabolic process"/>
    <property type="evidence" value="ECO:0007669"/>
    <property type="project" value="UniProtKB-ARBA"/>
</dbReference>
<dbReference type="Proteomes" id="UP000000248">
    <property type="component" value="Chromosome"/>
</dbReference>
<dbReference type="PIRSF" id="PIRSF000535">
    <property type="entry name" value="1PFK/6PFK/LacC"/>
    <property type="match status" value="1"/>
</dbReference>
<dbReference type="GO" id="GO:0005524">
    <property type="term" value="F:ATP binding"/>
    <property type="evidence" value="ECO:0007669"/>
    <property type="project" value="UniProtKB-UniRule"/>
</dbReference>
<dbReference type="eggNOG" id="COG1105">
    <property type="taxonomic scope" value="Bacteria"/>
</dbReference>
<evidence type="ECO:0000256" key="8">
    <source>
        <dbReference type="RuleBase" id="RU369061"/>
    </source>
</evidence>
<dbReference type="InterPro" id="IPR011611">
    <property type="entry name" value="PfkB_dom"/>
</dbReference>
<accession>A5EVG1</accession>
<dbReference type="OrthoDB" id="9801219at2"/>
<evidence type="ECO:0000256" key="5">
    <source>
        <dbReference type="ARBA" id="ARBA00022840"/>
    </source>
</evidence>
<comment type="catalytic activity">
    <reaction evidence="6 8">
        <text>beta-D-fructose 1-phosphate + ATP = beta-D-fructose 1,6-bisphosphate + ADP + H(+)</text>
        <dbReference type="Rhea" id="RHEA:14213"/>
        <dbReference type="ChEBI" id="CHEBI:15378"/>
        <dbReference type="ChEBI" id="CHEBI:30616"/>
        <dbReference type="ChEBI" id="CHEBI:32966"/>
        <dbReference type="ChEBI" id="CHEBI:138881"/>
        <dbReference type="ChEBI" id="CHEBI:456216"/>
        <dbReference type="EC" id="2.7.1.56"/>
    </reaction>
</comment>
<evidence type="ECO:0000256" key="6">
    <source>
        <dbReference type="ARBA" id="ARBA00047745"/>
    </source>
</evidence>
<dbReference type="GO" id="GO:0005829">
    <property type="term" value="C:cytosol"/>
    <property type="evidence" value="ECO:0007669"/>
    <property type="project" value="TreeGrafter"/>
</dbReference>
<proteinExistence type="inferred from homology"/>
<dbReference type="InterPro" id="IPR002173">
    <property type="entry name" value="Carboh/pur_kinase_PfkB_CS"/>
</dbReference>
<gene>
    <name evidence="10" type="ordered locus">DNO_0583</name>
</gene>
<dbReference type="NCBIfam" id="TIGR03828">
    <property type="entry name" value="pfkB"/>
    <property type="match status" value="1"/>
</dbReference>
<dbReference type="GO" id="GO:0008662">
    <property type="term" value="F:1-phosphofructokinase activity"/>
    <property type="evidence" value="ECO:0007669"/>
    <property type="project" value="UniProtKB-UniRule"/>
</dbReference>
<dbReference type="KEGG" id="dno:DNO_0583"/>
<evidence type="ECO:0000256" key="2">
    <source>
        <dbReference type="ARBA" id="ARBA00022679"/>
    </source>
</evidence>